<evidence type="ECO:0000313" key="1">
    <source>
        <dbReference type="EMBL" id="THV50198.1"/>
    </source>
</evidence>
<protein>
    <submittedName>
        <fullName evidence="1">Uncharacterized protein</fullName>
    </submittedName>
</protein>
<sequence>MIEQGKLFQLTFEDNSKPQVPWFQLAWNLENAGEENSAKLEVSVDFEYSPPRYEIFEESCGLCLYKSACTLDELSEQTTSRATRNITNVPMYQDRVLQERHYPAAARWIIGYQVREAASFSFAVVRTLVITLSSTLLSPQGRFIPVLPITSSYVLESTSIPCQKNVTISSGKPVVKIVVVLRLLKKQQCAGGNSFILDSHKISSLPADFNIVGE</sequence>
<evidence type="ECO:0000313" key="2">
    <source>
        <dbReference type="Proteomes" id="UP000308671"/>
    </source>
</evidence>
<dbReference type="AlphaFoldDB" id="A0A4S8QXW4"/>
<reference evidence="1 2" key="1">
    <citation type="submission" date="2017-12" db="EMBL/GenBank/DDBJ databases">
        <title>Comparative genomics of Botrytis spp.</title>
        <authorList>
            <person name="Valero-Jimenez C.A."/>
            <person name="Tapia P."/>
            <person name="Veloso J."/>
            <person name="Silva-Moreno E."/>
            <person name="Staats M."/>
            <person name="Valdes J.H."/>
            <person name="Van Kan J.A.L."/>
        </authorList>
    </citation>
    <scope>NUCLEOTIDE SEQUENCE [LARGE SCALE GENOMIC DNA]</scope>
    <source>
        <strain evidence="1 2">MUCL435</strain>
    </source>
</reference>
<name>A0A4S8QXW4_9HELO</name>
<accession>A0A4S8QXW4</accession>
<dbReference type="EMBL" id="PQXL01000160">
    <property type="protein sequence ID" value="THV50198.1"/>
    <property type="molecule type" value="Genomic_DNA"/>
</dbReference>
<proteinExistence type="predicted"/>
<gene>
    <name evidence="1" type="ORF">BGAL_0160g00010</name>
</gene>
<organism evidence="1 2">
    <name type="scientific">Botrytis galanthina</name>
    <dbReference type="NCBI Taxonomy" id="278940"/>
    <lineage>
        <taxon>Eukaryota</taxon>
        <taxon>Fungi</taxon>
        <taxon>Dikarya</taxon>
        <taxon>Ascomycota</taxon>
        <taxon>Pezizomycotina</taxon>
        <taxon>Leotiomycetes</taxon>
        <taxon>Helotiales</taxon>
        <taxon>Sclerotiniaceae</taxon>
        <taxon>Botrytis</taxon>
    </lineage>
</organism>
<keyword evidence="2" id="KW-1185">Reference proteome</keyword>
<dbReference type="Proteomes" id="UP000308671">
    <property type="component" value="Unassembled WGS sequence"/>
</dbReference>
<comment type="caution">
    <text evidence="1">The sequence shown here is derived from an EMBL/GenBank/DDBJ whole genome shotgun (WGS) entry which is preliminary data.</text>
</comment>